<dbReference type="EMBL" id="JBHRSL010000001">
    <property type="protein sequence ID" value="MFC3050545.1"/>
    <property type="molecule type" value="Genomic_DNA"/>
</dbReference>
<sequence>MNRPDKKITDMHSGHINISRKPGADKQLIWNIPKERLCLRCKVTFHSDWSGERICSRCKSSGVWKSGSQF</sequence>
<dbReference type="Proteomes" id="UP001595444">
    <property type="component" value="Unassembled WGS sequence"/>
</dbReference>
<evidence type="ECO:0008006" key="3">
    <source>
        <dbReference type="Google" id="ProtNLM"/>
    </source>
</evidence>
<protein>
    <recommendedName>
        <fullName evidence="3">Transcriptional regulator</fullName>
    </recommendedName>
</protein>
<reference evidence="2" key="1">
    <citation type="journal article" date="2019" name="Int. J. Syst. Evol. Microbiol.">
        <title>The Global Catalogue of Microorganisms (GCM) 10K type strain sequencing project: providing services to taxonomists for standard genome sequencing and annotation.</title>
        <authorList>
            <consortium name="The Broad Institute Genomics Platform"/>
            <consortium name="The Broad Institute Genome Sequencing Center for Infectious Disease"/>
            <person name="Wu L."/>
            <person name="Ma J."/>
        </authorList>
    </citation>
    <scope>NUCLEOTIDE SEQUENCE [LARGE SCALE GENOMIC DNA]</scope>
    <source>
        <strain evidence="2">KCTC 62164</strain>
    </source>
</reference>
<gene>
    <name evidence="1" type="ORF">ACFOKA_01360</name>
</gene>
<organism evidence="1 2">
    <name type="scientific">Kordiimonas pumila</name>
    <dbReference type="NCBI Taxonomy" id="2161677"/>
    <lineage>
        <taxon>Bacteria</taxon>
        <taxon>Pseudomonadati</taxon>
        <taxon>Pseudomonadota</taxon>
        <taxon>Alphaproteobacteria</taxon>
        <taxon>Kordiimonadales</taxon>
        <taxon>Kordiimonadaceae</taxon>
        <taxon>Kordiimonas</taxon>
    </lineage>
</organism>
<dbReference type="RefSeq" id="WP_194214921.1">
    <property type="nucleotide sequence ID" value="NZ_CP061205.1"/>
</dbReference>
<evidence type="ECO:0000313" key="2">
    <source>
        <dbReference type="Proteomes" id="UP001595444"/>
    </source>
</evidence>
<proteinExistence type="predicted"/>
<name>A0ABV7D0X4_9PROT</name>
<comment type="caution">
    <text evidence="1">The sequence shown here is derived from an EMBL/GenBank/DDBJ whole genome shotgun (WGS) entry which is preliminary data.</text>
</comment>
<accession>A0ABV7D0X4</accession>
<evidence type="ECO:0000313" key="1">
    <source>
        <dbReference type="EMBL" id="MFC3050545.1"/>
    </source>
</evidence>
<keyword evidence="2" id="KW-1185">Reference proteome</keyword>